<organism evidence="1 2">
    <name type="scientific">Lichtheimia corymbifera JMRC:FSU:9682</name>
    <dbReference type="NCBI Taxonomy" id="1263082"/>
    <lineage>
        <taxon>Eukaryota</taxon>
        <taxon>Fungi</taxon>
        <taxon>Fungi incertae sedis</taxon>
        <taxon>Mucoromycota</taxon>
        <taxon>Mucoromycotina</taxon>
        <taxon>Mucoromycetes</taxon>
        <taxon>Mucorales</taxon>
        <taxon>Lichtheimiaceae</taxon>
        <taxon>Lichtheimia</taxon>
    </lineage>
</organism>
<accession>A0A068RSU8</accession>
<dbReference type="VEuPathDB" id="FungiDB:LCOR_04640.1"/>
<name>A0A068RSU8_9FUNG</name>
<keyword evidence="2" id="KW-1185">Reference proteome</keyword>
<proteinExistence type="predicted"/>
<comment type="caution">
    <text evidence="1">The sequence shown here is derived from an EMBL/GenBank/DDBJ whole genome shotgun (WGS) entry which is preliminary data.</text>
</comment>
<dbReference type="EMBL" id="CBTN010000016">
    <property type="protein sequence ID" value="CDH53268.1"/>
    <property type="molecule type" value="Genomic_DNA"/>
</dbReference>
<evidence type="ECO:0000313" key="2">
    <source>
        <dbReference type="Proteomes" id="UP000027586"/>
    </source>
</evidence>
<dbReference type="AlphaFoldDB" id="A0A068RSU8"/>
<dbReference type="Proteomes" id="UP000027586">
    <property type="component" value="Unassembled WGS sequence"/>
</dbReference>
<sequence length="192" mass="21542">MPWKALVSIRYPTRVDMAVCLDESWNCGHRSYASSKSRIISFTRQGRQKDSLKELVANAMVVLITDYTALSHIQSLGSFALLLCTPLTKSPFHAIRLLPPLHVLIISTITLEFGWRLNDTWQLQDHDRRLLRSILILALMNGTAKGSCFAAADVCMPSSRDQRIFHAEAGNPHFRSLCLQLKAAIHSPTMTP</sequence>
<reference evidence="1" key="1">
    <citation type="submission" date="2013-08" db="EMBL/GenBank/DDBJ databases">
        <title>Gene expansion shapes genome architecture in the human pathogen Lichtheimia corymbifera: an evolutionary genomics analysis in the ancient terrestrial Mucorales (Mucoromycotina).</title>
        <authorList>
            <person name="Schwartze V.U."/>
            <person name="Winter S."/>
            <person name="Shelest E."/>
            <person name="Marcet-Houben M."/>
            <person name="Horn F."/>
            <person name="Wehner S."/>
            <person name="Hoffmann K."/>
            <person name="Riege K."/>
            <person name="Sammeth M."/>
            <person name="Nowrousian M."/>
            <person name="Valiante V."/>
            <person name="Linde J."/>
            <person name="Jacobsen I.D."/>
            <person name="Marz M."/>
            <person name="Brakhage A.A."/>
            <person name="Gabaldon T."/>
            <person name="Bocker S."/>
            <person name="Voigt K."/>
        </authorList>
    </citation>
    <scope>NUCLEOTIDE SEQUENCE [LARGE SCALE GENOMIC DNA]</scope>
    <source>
        <strain evidence="1">FSU 9682</strain>
    </source>
</reference>
<protein>
    <submittedName>
        <fullName evidence="1">Uncharacterized protein</fullName>
    </submittedName>
</protein>
<gene>
    <name evidence="1" type="ORF">LCOR_04640.1</name>
</gene>
<evidence type="ECO:0000313" key="1">
    <source>
        <dbReference type="EMBL" id="CDH53268.1"/>
    </source>
</evidence>